<dbReference type="Proteomes" id="UP000237271">
    <property type="component" value="Unassembled WGS sequence"/>
</dbReference>
<organism evidence="1 2">
    <name type="scientific">Phytophthora palmivora</name>
    <dbReference type="NCBI Taxonomy" id="4796"/>
    <lineage>
        <taxon>Eukaryota</taxon>
        <taxon>Sar</taxon>
        <taxon>Stramenopiles</taxon>
        <taxon>Oomycota</taxon>
        <taxon>Peronosporomycetes</taxon>
        <taxon>Peronosporales</taxon>
        <taxon>Peronosporaceae</taxon>
        <taxon>Phytophthora</taxon>
    </lineage>
</organism>
<protein>
    <submittedName>
        <fullName evidence="1">Uncharacterized protein</fullName>
    </submittedName>
</protein>
<evidence type="ECO:0000313" key="2">
    <source>
        <dbReference type="Proteomes" id="UP000237271"/>
    </source>
</evidence>
<accession>A0A2P4XVM8</accession>
<evidence type="ECO:0000313" key="1">
    <source>
        <dbReference type="EMBL" id="POM69612.1"/>
    </source>
</evidence>
<reference evidence="1 2" key="1">
    <citation type="journal article" date="2017" name="Genome Biol. Evol.">
        <title>Phytophthora megakarya and P. palmivora, closely related causal agents of cacao black pod rot, underwent increases in genome sizes and gene numbers by different mechanisms.</title>
        <authorList>
            <person name="Ali S.S."/>
            <person name="Shao J."/>
            <person name="Lary D.J."/>
            <person name="Kronmiller B."/>
            <person name="Shen D."/>
            <person name="Strem M.D."/>
            <person name="Amoako-Attah I."/>
            <person name="Akrofi A.Y."/>
            <person name="Begoude B.A."/>
            <person name="Ten Hoopen G.M."/>
            <person name="Coulibaly K."/>
            <person name="Kebe B.I."/>
            <person name="Melnick R.L."/>
            <person name="Guiltinan M.J."/>
            <person name="Tyler B.M."/>
            <person name="Meinhardt L.W."/>
            <person name="Bailey B.A."/>
        </authorList>
    </citation>
    <scope>NUCLEOTIDE SEQUENCE [LARGE SCALE GENOMIC DNA]</scope>
    <source>
        <strain evidence="2">sbr112.9</strain>
    </source>
</reference>
<gene>
    <name evidence="1" type="ORF">PHPALM_14092</name>
</gene>
<dbReference type="EMBL" id="NCKW01007839">
    <property type="protein sequence ID" value="POM69612.1"/>
    <property type="molecule type" value="Genomic_DNA"/>
</dbReference>
<comment type="caution">
    <text evidence="1">The sequence shown here is derived from an EMBL/GenBank/DDBJ whole genome shotgun (WGS) entry which is preliminary data.</text>
</comment>
<dbReference type="AlphaFoldDB" id="A0A2P4XVM8"/>
<name>A0A2P4XVM8_9STRA</name>
<sequence length="65" mass="7378">MEFLSDEVNVGTVVFDLDGDDLDRLQEEEWDYFDECHNSQFHAAVSQKAAVTNFHPFVKGNLLSG</sequence>
<keyword evidence="2" id="KW-1185">Reference proteome</keyword>
<proteinExistence type="predicted"/>